<evidence type="ECO:0000256" key="10">
    <source>
        <dbReference type="ARBA" id="ARBA00023224"/>
    </source>
</evidence>
<evidence type="ECO:0000256" key="11">
    <source>
        <dbReference type="RuleBase" id="RU000688"/>
    </source>
</evidence>
<evidence type="ECO:0000256" key="7">
    <source>
        <dbReference type="ARBA" id="ARBA00023157"/>
    </source>
</evidence>
<accession>A0A444TXE9</accession>
<dbReference type="PROSITE" id="PS50262">
    <property type="entry name" value="G_PROTEIN_RECEP_F1_2"/>
    <property type="match status" value="1"/>
</dbReference>
<evidence type="ECO:0000313" key="14">
    <source>
        <dbReference type="EMBL" id="RXM27595.1"/>
    </source>
</evidence>
<keyword evidence="8 11" id="KW-0675">Receptor</keyword>
<keyword evidence="15" id="KW-1185">Reference proteome</keyword>
<evidence type="ECO:0000256" key="8">
    <source>
        <dbReference type="ARBA" id="ARBA00023170"/>
    </source>
</evidence>
<keyword evidence="5 11" id="KW-0297">G-protein coupled receptor</keyword>
<feature type="transmembrane region" description="Helical" evidence="12">
    <location>
        <begin position="134"/>
        <end position="158"/>
    </location>
</feature>
<feature type="transmembrane region" description="Helical" evidence="12">
    <location>
        <begin position="224"/>
        <end position="249"/>
    </location>
</feature>
<dbReference type="PRINTS" id="PR00237">
    <property type="entry name" value="GPCRRHODOPSN"/>
</dbReference>
<evidence type="ECO:0000256" key="5">
    <source>
        <dbReference type="ARBA" id="ARBA00023040"/>
    </source>
</evidence>
<evidence type="ECO:0000256" key="2">
    <source>
        <dbReference type="ARBA" id="ARBA00022475"/>
    </source>
</evidence>
<comment type="similarity">
    <text evidence="11">Belongs to the G-protein coupled receptor 1 family.</text>
</comment>
<evidence type="ECO:0000313" key="15">
    <source>
        <dbReference type="Proteomes" id="UP000289886"/>
    </source>
</evidence>
<comment type="subcellular location">
    <subcellularLocation>
        <location evidence="1">Cell membrane</location>
        <topology evidence="1">Multi-pass membrane protein</topology>
    </subcellularLocation>
</comment>
<comment type="caution">
    <text evidence="14">The sequence shown here is derived from an EMBL/GenBank/DDBJ whole genome shotgun (WGS) entry which is preliminary data.</text>
</comment>
<dbReference type="Proteomes" id="UP000289886">
    <property type="component" value="Unassembled WGS sequence"/>
</dbReference>
<keyword evidence="7" id="KW-1015">Disulfide bond</keyword>
<dbReference type="PRINTS" id="PR01157">
    <property type="entry name" value="P2YPURNOCPTR"/>
</dbReference>
<feature type="domain" description="G-protein coupled receptors family 1 profile" evidence="13">
    <location>
        <begin position="35"/>
        <end position="285"/>
    </location>
</feature>
<gene>
    <name evidence="14" type="ORF">EOD39_10600</name>
</gene>
<protein>
    <submittedName>
        <fullName evidence="14">G-protein coupled receptor 4</fullName>
    </submittedName>
</protein>
<dbReference type="GO" id="GO:0005886">
    <property type="term" value="C:plasma membrane"/>
    <property type="evidence" value="ECO:0007669"/>
    <property type="project" value="UniProtKB-SubCell"/>
</dbReference>
<evidence type="ECO:0000256" key="1">
    <source>
        <dbReference type="ARBA" id="ARBA00004651"/>
    </source>
</evidence>
<feature type="transmembrane region" description="Helical" evidence="12">
    <location>
        <begin position="20"/>
        <end position="41"/>
    </location>
</feature>
<keyword evidence="9" id="KW-0325">Glycoprotein</keyword>
<dbReference type="SUPFAM" id="SSF81321">
    <property type="entry name" value="Family A G protein-coupled receptor-like"/>
    <property type="match status" value="1"/>
</dbReference>
<proteinExistence type="inferred from homology"/>
<dbReference type="AlphaFoldDB" id="A0A444TXE9"/>
<name>A0A444TXE9_ACIRT</name>
<evidence type="ECO:0000256" key="9">
    <source>
        <dbReference type="ARBA" id="ARBA00023180"/>
    </source>
</evidence>
<dbReference type="Pfam" id="PF00001">
    <property type="entry name" value="7tm_1"/>
    <property type="match status" value="1"/>
</dbReference>
<feature type="transmembrane region" description="Helical" evidence="12">
    <location>
        <begin position="178"/>
        <end position="198"/>
    </location>
</feature>
<dbReference type="InterPro" id="IPR017452">
    <property type="entry name" value="GPCR_Rhodpsn_7TM"/>
</dbReference>
<reference evidence="14 15" key="1">
    <citation type="submission" date="2019-01" db="EMBL/GenBank/DDBJ databases">
        <title>Draft Genome and Complete Hox-Cluster Characterization of the Sterlet Sturgeon (Acipenser ruthenus).</title>
        <authorList>
            <person name="Wei Q."/>
        </authorList>
    </citation>
    <scope>NUCLEOTIDE SEQUENCE [LARGE SCALE GENOMIC DNA]</scope>
    <source>
        <strain evidence="14">WHYD16114868_AA</strain>
        <tissue evidence="14">Blood</tissue>
    </source>
</reference>
<evidence type="ECO:0000256" key="6">
    <source>
        <dbReference type="ARBA" id="ARBA00023136"/>
    </source>
</evidence>
<dbReference type="GO" id="GO:0004930">
    <property type="term" value="F:G protein-coupled receptor activity"/>
    <property type="evidence" value="ECO:0007669"/>
    <property type="project" value="UniProtKB-KW"/>
</dbReference>
<evidence type="ECO:0000259" key="13">
    <source>
        <dbReference type="PROSITE" id="PS50262"/>
    </source>
</evidence>
<organism evidence="14 15">
    <name type="scientific">Acipenser ruthenus</name>
    <name type="common">Sterlet sturgeon</name>
    <dbReference type="NCBI Taxonomy" id="7906"/>
    <lineage>
        <taxon>Eukaryota</taxon>
        <taxon>Metazoa</taxon>
        <taxon>Chordata</taxon>
        <taxon>Craniata</taxon>
        <taxon>Vertebrata</taxon>
        <taxon>Euteleostomi</taxon>
        <taxon>Actinopterygii</taxon>
        <taxon>Chondrostei</taxon>
        <taxon>Acipenseriformes</taxon>
        <taxon>Acipenseridae</taxon>
        <taxon>Acipenser</taxon>
    </lineage>
</organism>
<sequence>MNNSSSDSCDNIDFSSDQTFLSVLYGLVFCIGLPANCLALYRLYHLVKTDNALPVYVINLLLSDLLQISTLPLWIDYYSHGHMWRFGGTSCQVVGSIFYISLYVSIFFMCCIALERYLAIVHPLVFQSIRGLRFACLLSVGLWVLVTVPPCVAFAVLFKKENSGNFCIEKYPSDHNFITYRLITLVLSFFLPLTFLVFMHARTQRTLSDVLLLPEEEKKRIKGLLTLVLLIFMVVFGPYHLIGCIKYIGLIGHTNMCIFEAKIFIYYQLGRGMLSLNSLLDPIMYIFLRKDVRKHMLHSFPFLQRVARLMDCHTSRASRQTESSVASYCVSQV</sequence>
<evidence type="ECO:0000256" key="4">
    <source>
        <dbReference type="ARBA" id="ARBA00022989"/>
    </source>
</evidence>
<dbReference type="PANTHER" id="PTHR24234">
    <property type="entry name" value="LYSOPHOSPHATIDIC ACID RECEPTOR 5/SPHINGOSYLPHOSPHORYLCHOLINE RECEPTOR"/>
    <property type="match status" value="1"/>
</dbReference>
<dbReference type="Gene3D" id="1.20.1070.10">
    <property type="entry name" value="Rhodopsin 7-helix transmembrane proteins"/>
    <property type="match status" value="1"/>
</dbReference>
<dbReference type="PROSITE" id="PS00237">
    <property type="entry name" value="G_PROTEIN_RECEP_F1_1"/>
    <property type="match status" value="1"/>
</dbReference>
<evidence type="ECO:0000256" key="3">
    <source>
        <dbReference type="ARBA" id="ARBA00022692"/>
    </source>
</evidence>
<keyword evidence="10 11" id="KW-0807">Transducer</keyword>
<keyword evidence="3 11" id="KW-0812">Transmembrane</keyword>
<keyword evidence="4 12" id="KW-1133">Transmembrane helix</keyword>
<dbReference type="EMBL" id="SCEB01215801">
    <property type="protein sequence ID" value="RXM27595.1"/>
    <property type="molecule type" value="Genomic_DNA"/>
</dbReference>
<evidence type="ECO:0000256" key="12">
    <source>
        <dbReference type="SAM" id="Phobius"/>
    </source>
</evidence>
<dbReference type="InterPro" id="IPR000276">
    <property type="entry name" value="GPCR_Rhodpsn"/>
</dbReference>
<feature type="transmembrane region" description="Helical" evidence="12">
    <location>
        <begin position="95"/>
        <end position="114"/>
    </location>
</feature>
<feature type="transmembrane region" description="Helical" evidence="12">
    <location>
        <begin position="269"/>
        <end position="288"/>
    </location>
</feature>
<keyword evidence="6 12" id="KW-0472">Membrane</keyword>
<keyword evidence="2" id="KW-1003">Cell membrane</keyword>
<dbReference type="PANTHER" id="PTHR24234:SF8">
    <property type="entry name" value="G-PROTEIN COUPLED RECEPTOR 4-LIKE"/>
    <property type="match status" value="1"/>
</dbReference>
<feature type="transmembrane region" description="Helical" evidence="12">
    <location>
        <begin position="53"/>
        <end position="75"/>
    </location>
</feature>